<evidence type="ECO:0000313" key="2">
    <source>
        <dbReference type="EMBL" id="TJZ61045.1"/>
    </source>
</evidence>
<dbReference type="GO" id="GO:0016853">
    <property type="term" value="F:isomerase activity"/>
    <property type="evidence" value="ECO:0007669"/>
    <property type="project" value="UniProtKB-KW"/>
</dbReference>
<proteinExistence type="predicted"/>
<dbReference type="Pfam" id="PF01261">
    <property type="entry name" value="AP_endonuc_2"/>
    <property type="match status" value="1"/>
</dbReference>
<dbReference type="SUPFAM" id="SSF51658">
    <property type="entry name" value="Xylose isomerase-like"/>
    <property type="match status" value="1"/>
</dbReference>
<evidence type="ECO:0000313" key="3">
    <source>
        <dbReference type="Proteomes" id="UP000306808"/>
    </source>
</evidence>
<dbReference type="InterPro" id="IPR050312">
    <property type="entry name" value="IolE/XylAMocC-like"/>
</dbReference>
<dbReference type="Gene3D" id="3.20.20.150">
    <property type="entry name" value="Divalent-metal-dependent TIM barrel enzymes"/>
    <property type="match status" value="1"/>
</dbReference>
<dbReference type="AlphaFoldDB" id="A0A4U0P1I4"/>
<dbReference type="OrthoDB" id="9801960at2"/>
<keyword evidence="2" id="KW-0413">Isomerase</keyword>
<gene>
    <name evidence="2" type="ORF">FAZ15_07485</name>
</gene>
<sequence>MGRIMRNVIHIVIWLWLIVPFSGTAQPRKTNEIGYALDFQKISLERMQYAKSLGINYIELSGVSAVLDKDLSIKDSAISWTQKIDSLKDILDASGMKVWSIHMPFSKQMDLSILDEDTRQKVIEAHLQVVALFRPLKPQIVLFHPSYYLEKGEREHRVTQLIKSVKELYKGVRGRGVEMVVENMLGPQPTVGERERPLLRTVAECQEIFKHFPKQVGLAVDMCHIAQPEKLLLAFGKRVKTLHVSNGNGQAEHHYLPCDSRGENNWVAIFKALDQIGYSGVFMHECKYTDEQELVDCYQTLWNQYLNTL</sequence>
<dbReference type="EMBL" id="SUME01000003">
    <property type="protein sequence ID" value="TJZ61045.1"/>
    <property type="molecule type" value="Genomic_DNA"/>
</dbReference>
<feature type="domain" description="Xylose isomerase-like TIM barrel" evidence="1">
    <location>
        <begin position="48"/>
        <end position="289"/>
    </location>
</feature>
<reference evidence="2 3" key="1">
    <citation type="submission" date="2019-04" db="EMBL/GenBank/DDBJ databases">
        <title>Sphingobacterium olei sp. nov., isolated from oil-contaminated soil.</title>
        <authorList>
            <person name="Liu B."/>
        </authorList>
    </citation>
    <scope>NUCLEOTIDE SEQUENCE [LARGE SCALE GENOMIC DNA]</scope>
    <source>
        <strain evidence="2 3">HAL-9</strain>
    </source>
</reference>
<dbReference type="InterPro" id="IPR013022">
    <property type="entry name" value="Xyl_isomerase-like_TIM-brl"/>
</dbReference>
<dbReference type="PANTHER" id="PTHR12110:SF53">
    <property type="entry name" value="BLR5974 PROTEIN"/>
    <property type="match status" value="1"/>
</dbReference>
<dbReference type="PANTHER" id="PTHR12110">
    <property type="entry name" value="HYDROXYPYRUVATE ISOMERASE"/>
    <property type="match status" value="1"/>
</dbReference>
<accession>A0A4U0P1I4</accession>
<protein>
    <submittedName>
        <fullName evidence="2">Sugar phosphate isomerase/epimerase</fullName>
    </submittedName>
</protein>
<organism evidence="2 3">
    <name type="scientific">Sphingobacterium olei</name>
    <dbReference type="NCBI Taxonomy" id="2571155"/>
    <lineage>
        <taxon>Bacteria</taxon>
        <taxon>Pseudomonadati</taxon>
        <taxon>Bacteroidota</taxon>
        <taxon>Sphingobacteriia</taxon>
        <taxon>Sphingobacteriales</taxon>
        <taxon>Sphingobacteriaceae</taxon>
        <taxon>Sphingobacterium</taxon>
    </lineage>
</organism>
<name>A0A4U0P1I4_9SPHI</name>
<comment type="caution">
    <text evidence="2">The sequence shown here is derived from an EMBL/GenBank/DDBJ whole genome shotgun (WGS) entry which is preliminary data.</text>
</comment>
<dbReference type="Proteomes" id="UP000306808">
    <property type="component" value="Unassembled WGS sequence"/>
</dbReference>
<evidence type="ECO:0000259" key="1">
    <source>
        <dbReference type="Pfam" id="PF01261"/>
    </source>
</evidence>
<dbReference type="InterPro" id="IPR036237">
    <property type="entry name" value="Xyl_isomerase-like_sf"/>
</dbReference>
<keyword evidence="3" id="KW-1185">Reference proteome</keyword>